<feature type="compositionally biased region" description="Polar residues" evidence="9">
    <location>
        <begin position="243"/>
        <end position="266"/>
    </location>
</feature>
<feature type="compositionally biased region" description="Polar residues" evidence="9">
    <location>
        <begin position="1504"/>
        <end position="1516"/>
    </location>
</feature>
<feature type="compositionally biased region" description="Basic and acidic residues" evidence="9">
    <location>
        <begin position="149"/>
        <end position="166"/>
    </location>
</feature>
<dbReference type="PANTHER" id="PTHR46459">
    <property type="entry name" value="E1A-BINDING PROTEIN P400-RELATED"/>
    <property type="match status" value="1"/>
</dbReference>
<feature type="region of interest" description="Disordered" evidence="9">
    <location>
        <begin position="128"/>
        <end position="523"/>
    </location>
</feature>
<dbReference type="CDD" id="cd00167">
    <property type="entry name" value="SANT"/>
    <property type="match status" value="1"/>
</dbReference>
<proteinExistence type="inferred from homology"/>
<comment type="function">
    <text evidence="7">Component of the NuA4 histone acetyltransferase complex which is involved in transcriptional activation of selected genes principally by acetylation of nucleosomal histone H4 and H2A. The NuA4 complex is also involved in DNA repair.</text>
</comment>
<feature type="compositionally biased region" description="Polar residues" evidence="9">
    <location>
        <begin position="185"/>
        <end position="197"/>
    </location>
</feature>
<feature type="region of interest" description="Disordered" evidence="9">
    <location>
        <begin position="1290"/>
        <end position="1314"/>
    </location>
</feature>
<feature type="compositionally biased region" description="Low complexity" evidence="9">
    <location>
        <begin position="1190"/>
        <end position="1219"/>
    </location>
</feature>
<feature type="region of interest" description="Disordered" evidence="9">
    <location>
        <begin position="1343"/>
        <end position="1378"/>
    </location>
</feature>
<protein>
    <recommendedName>
        <fullName evidence="8">Vacuolar import and degradation protein 21</fullName>
    </recommendedName>
</protein>
<keyword evidence="4" id="KW-0156">Chromatin regulator</keyword>
<gene>
    <name evidence="12" type="ORF">D0867_06251</name>
</gene>
<feature type="compositionally biased region" description="Basic and acidic residues" evidence="9">
    <location>
        <begin position="287"/>
        <end position="307"/>
    </location>
</feature>
<dbReference type="VEuPathDB" id="FungiDB:BTJ68_06526"/>
<dbReference type="Pfam" id="PF07529">
    <property type="entry name" value="HSA"/>
    <property type="match status" value="1"/>
</dbReference>
<feature type="compositionally biased region" description="Basic and acidic residues" evidence="9">
    <location>
        <begin position="217"/>
        <end position="240"/>
    </location>
</feature>
<keyword evidence="5" id="KW-0234">DNA repair</keyword>
<dbReference type="Proteomes" id="UP000271337">
    <property type="component" value="Unassembled WGS sequence"/>
</dbReference>
<evidence type="ECO:0000256" key="2">
    <source>
        <dbReference type="ARBA" id="ARBA00008913"/>
    </source>
</evidence>
<comment type="similarity">
    <text evidence="2">Belongs to the EAF1 family.</text>
</comment>
<dbReference type="GO" id="GO:0035267">
    <property type="term" value="C:NuA4 histone acetyltransferase complex"/>
    <property type="evidence" value="ECO:0007669"/>
    <property type="project" value="UniProtKB-ARBA"/>
</dbReference>
<evidence type="ECO:0000256" key="5">
    <source>
        <dbReference type="ARBA" id="ARBA00023204"/>
    </source>
</evidence>
<feature type="compositionally biased region" description="Low complexity" evidence="9">
    <location>
        <begin position="1479"/>
        <end position="1488"/>
    </location>
</feature>
<evidence type="ECO:0000256" key="9">
    <source>
        <dbReference type="SAM" id="MobiDB-lite"/>
    </source>
</evidence>
<dbReference type="Pfam" id="PF13921">
    <property type="entry name" value="Myb_DNA-bind_6"/>
    <property type="match status" value="1"/>
</dbReference>
<accession>A0A3M6ZPL2</accession>
<dbReference type="OrthoDB" id="5364245at2759"/>
<feature type="compositionally biased region" description="Low complexity" evidence="9">
    <location>
        <begin position="1299"/>
        <end position="1314"/>
    </location>
</feature>
<dbReference type="Gene3D" id="1.10.10.60">
    <property type="entry name" value="Homeodomain-like"/>
    <property type="match status" value="1"/>
</dbReference>
<feature type="region of interest" description="Disordered" evidence="9">
    <location>
        <begin position="673"/>
        <end position="721"/>
    </location>
</feature>
<feature type="compositionally biased region" description="Polar residues" evidence="9">
    <location>
        <begin position="1468"/>
        <end position="1478"/>
    </location>
</feature>
<feature type="compositionally biased region" description="Low complexity" evidence="9">
    <location>
        <begin position="1165"/>
        <end position="1179"/>
    </location>
</feature>
<feature type="region of interest" description="Disordered" evidence="9">
    <location>
        <begin position="1400"/>
        <end position="1516"/>
    </location>
</feature>
<dbReference type="PANTHER" id="PTHR46459:SF1">
    <property type="entry name" value="E1A-BINDING PROTEIN P400"/>
    <property type="match status" value="1"/>
</dbReference>
<feature type="domain" description="HSA" evidence="11">
    <location>
        <begin position="606"/>
        <end position="679"/>
    </location>
</feature>
<evidence type="ECO:0000256" key="6">
    <source>
        <dbReference type="ARBA" id="ARBA00023242"/>
    </source>
</evidence>
<dbReference type="VEuPathDB" id="FungiDB:BTJ68_08539"/>
<feature type="compositionally biased region" description="Low complexity" evidence="9">
    <location>
        <begin position="372"/>
        <end position="389"/>
    </location>
</feature>
<dbReference type="GO" id="GO:0006281">
    <property type="term" value="P:DNA repair"/>
    <property type="evidence" value="ECO:0007669"/>
    <property type="project" value="UniProtKB-KW"/>
</dbReference>
<dbReference type="SUPFAM" id="SSF46689">
    <property type="entry name" value="Homeodomain-like"/>
    <property type="match status" value="1"/>
</dbReference>
<evidence type="ECO:0000259" key="11">
    <source>
        <dbReference type="PROSITE" id="PS51204"/>
    </source>
</evidence>
<evidence type="ECO:0000256" key="7">
    <source>
        <dbReference type="ARBA" id="ARBA00025178"/>
    </source>
</evidence>
<feature type="compositionally biased region" description="Polar residues" evidence="9">
    <location>
        <begin position="432"/>
        <end position="445"/>
    </location>
</feature>
<keyword evidence="3" id="KW-0227">DNA damage</keyword>
<evidence type="ECO:0000256" key="4">
    <source>
        <dbReference type="ARBA" id="ARBA00022853"/>
    </source>
</evidence>
<evidence type="ECO:0000256" key="1">
    <source>
        <dbReference type="ARBA" id="ARBA00004123"/>
    </source>
</evidence>
<feature type="compositionally biased region" description="Gly residues" evidence="9">
    <location>
        <begin position="1489"/>
        <end position="1503"/>
    </location>
</feature>
<feature type="compositionally biased region" description="Basic and acidic residues" evidence="9">
    <location>
        <begin position="333"/>
        <end position="369"/>
    </location>
</feature>
<feature type="region of interest" description="Disordered" evidence="9">
    <location>
        <begin position="997"/>
        <end position="1041"/>
    </location>
</feature>
<evidence type="ECO:0000313" key="13">
    <source>
        <dbReference type="Proteomes" id="UP000271337"/>
    </source>
</evidence>
<comment type="subcellular location">
    <subcellularLocation>
        <location evidence="1">Nucleus</location>
    </subcellularLocation>
</comment>
<evidence type="ECO:0000259" key="10">
    <source>
        <dbReference type="PROSITE" id="PS50090"/>
    </source>
</evidence>
<dbReference type="GO" id="GO:0005634">
    <property type="term" value="C:nucleus"/>
    <property type="evidence" value="ECO:0007669"/>
    <property type="project" value="UniProtKB-SubCell"/>
</dbReference>
<feature type="compositionally biased region" description="Polar residues" evidence="9">
    <location>
        <begin position="1343"/>
        <end position="1372"/>
    </location>
</feature>
<dbReference type="SMART" id="SM00717">
    <property type="entry name" value="SANT"/>
    <property type="match status" value="1"/>
</dbReference>
<organism evidence="12 13">
    <name type="scientific">Hortaea werneckii</name>
    <name type="common">Black yeast</name>
    <name type="synonym">Cladosporium werneckii</name>
    <dbReference type="NCBI Taxonomy" id="91943"/>
    <lineage>
        <taxon>Eukaryota</taxon>
        <taxon>Fungi</taxon>
        <taxon>Dikarya</taxon>
        <taxon>Ascomycota</taxon>
        <taxon>Pezizomycotina</taxon>
        <taxon>Dothideomycetes</taxon>
        <taxon>Dothideomycetidae</taxon>
        <taxon>Mycosphaerellales</taxon>
        <taxon>Teratosphaeriaceae</taxon>
        <taxon>Hortaea</taxon>
    </lineage>
</organism>
<feature type="compositionally biased region" description="Low complexity" evidence="9">
    <location>
        <begin position="1004"/>
        <end position="1014"/>
    </location>
</feature>
<evidence type="ECO:0000313" key="12">
    <source>
        <dbReference type="EMBL" id="RMY17131.1"/>
    </source>
</evidence>
<feature type="compositionally biased region" description="Polar residues" evidence="9">
    <location>
        <begin position="1220"/>
        <end position="1232"/>
    </location>
</feature>
<keyword evidence="6" id="KW-0539">Nucleus</keyword>
<dbReference type="EMBL" id="QWIL01000598">
    <property type="protein sequence ID" value="RMY17131.1"/>
    <property type="molecule type" value="Genomic_DNA"/>
</dbReference>
<feature type="compositionally biased region" description="Low complexity" evidence="9">
    <location>
        <begin position="1438"/>
        <end position="1464"/>
    </location>
</feature>
<sequence length="1516" mass="168740">MSIDVLRDDALTSRRHSIADVQRRHAKLQRDLRHITSALSSNARLDELSTASDDEADLSINSGATSSLKSGSLLKLFDPDSIPTPSIPQYDASIYASKPNRPSSQPIQSLRTLPDVNGNVSKAAVTDETVLPDPMAATVLPRPASTKPDATENAKGRHDEAVRPSEPDGTAVVPEKVAPPEPEEQTNLPPATRNSLDVKSPQRPAKTVHLPPEDVQEERKRERDEVMAEERGRSDPEKPSRPNHLQAQTELASSPSSTVGAYSTATPMPPQDSPDTSPESQHAEVLPPKELRLSEDEQPSQEEHDRLLAAQKDIAKRQAMGTESTADDQLQWEAREAAARDSEEQAAREEVGGPEADSKQPLEQTHAEEVMQEAQSEAAAEQTAATTSADGEMPDATSTERRASQPEEDGDNITVVPRNRARDGENVPSPQPESTTPGRMTTRVSSGAMRQKSVSEITGESPAPPSNRRTPARPRQPSSPRISPMTMRHPHDFGNSHLDISALPKSPRRPSQQTNRDGPSTLDDLTLLKGLAEDPDRDYLEPLFRIQAHDSPQNKWTKPLGELVKMANKSMSTEDQFTTLHERMDYRILRRIYQLQNANKWSLRQMEKVKEPPSPVTHWDHMMNEMKWMRKDFKAERNVKKRICAYLASQCQEYVECSDDDAKLAMMTNAARRRKIAKQHESEEQPDDDQPPELDGSGESAPEDEMSPQTPRDEPALPTTLVVAPELTRLVCDLRKSNKLDKALESLPVVGFTDDTQKPDSPPLTTVSKFVEAKVMPVATKPIRKRSRYDYENDADVLDESDSSKRLRVDRSLEPEDHEVALFHPANKQIRDRLHANNAFRPPSENPMPSTAFYEFRNGSQWIWEDDQKLRNLAKEYSFNWQLIADEMTLQSRYKSSAERRTPWECFERWVELETLPAEMRKTLYFKTWFQRLEQSQQAAERRYQAQVAAIQQQAQANGQPANTPQRRRTVPTKVEKRKNVRYLWLVDAMRKLARKRENNSYKQAEAARAAAQRKTQNDNSNQAKGPMLTPQEFSKRRHERDLQIAEAQRQHRQKMIEAQQRQIAMARAAQQGAQGMHNGQQRPGAPNMAQQHPQMQVNNQQHANMNGQMPQHARPPLPMTTRNGHLAVPQVNAQGIPQAQMQPGRQMSQQDMQRLAQQNAQQRGGMQYPNQQQYQMPNGHVPSPGQGGMSTAQQLQSNQQLLAQMQQQQHHAPQQTANSGSHGQGTPHQQNAHPVAASPSMPPPPTPHAQNQQQPHPPSLSSGHVPAVVMIKNQLRQKHPNLSEDQLNQAATSALREQSQSQAQSTNQARQNAMNAAAGINQQGQHPHAPNMQSYSHNQSAYQNNQQMPNGGNSAYMNGDSNNNQSPNMQRPQAAPVHQSPQAMAAYANRMRQQQMGMMGMQQSPNGGHAQLNGGSPAMAQASPNMAPSSPSVNYSQMQNGQQMQSGQQMQNGQQMTQMNGQGRPPSRSQTPQMQRLGSSGSVPGVNNGMGNGMQSPGGGLTQGSPRNVQASVAR</sequence>
<dbReference type="PROSITE" id="PS50090">
    <property type="entry name" value="MYB_LIKE"/>
    <property type="match status" value="1"/>
</dbReference>
<dbReference type="InterPro" id="IPR014012">
    <property type="entry name" value="HSA_dom"/>
</dbReference>
<reference evidence="12 13" key="1">
    <citation type="journal article" date="2018" name="BMC Genomics">
        <title>Genomic evidence for intraspecific hybridization in a clonal and extremely halotolerant yeast.</title>
        <authorList>
            <person name="Gostincar C."/>
            <person name="Stajich J.E."/>
            <person name="Zupancic J."/>
            <person name="Zalar P."/>
            <person name="Gunde-Cimerman N."/>
        </authorList>
    </citation>
    <scope>NUCLEOTIDE SEQUENCE [LARGE SCALE GENOMIC DNA]</scope>
    <source>
        <strain evidence="12 13">EXF-6669</strain>
    </source>
</reference>
<dbReference type="GO" id="GO:0006325">
    <property type="term" value="P:chromatin organization"/>
    <property type="evidence" value="ECO:0007669"/>
    <property type="project" value="UniProtKB-KW"/>
</dbReference>
<dbReference type="PROSITE" id="PS51204">
    <property type="entry name" value="HSA"/>
    <property type="match status" value="1"/>
</dbReference>
<dbReference type="SMART" id="SM00573">
    <property type="entry name" value="HSA"/>
    <property type="match status" value="1"/>
</dbReference>
<feature type="region of interest" description="Disordered" evidence="9">
    <location>
        <begin position="92"/>
        <end position="115"/>
    </location>
</feature>
<dbReference type="InterPro" id="IPR009057">
    <property type="entry name" value="Homeodomain-like_sf"/>
</dbReference>
<name>A0A3M6ZPL2_HORWE</name>
<feature type="domain" description="Myb-like" evidence="10">
    <location>
        <begin position="854"/>
        <end position="914"/>
    </location>
</feature>
<feature type="compositionally biased region" description="Low complexity" evidence="9">
    <location>
        <begin position="473"/>
        <end position="484"/>
    </location>
</feature>
<feature type="compositionally biased region" description="Polar residues" evidence="9">
    <location>
        <begin position="1423"/>
        <end position="1437"/>
    </location>
</feature>
<feature type="compositionally biased region" description="Polar residues" evidence="9">
    <location>
        <begin position="100"/>
        <end position="111"/>
    </location>
</feature>
<feature type="compositionally biased region" description="Polar residues" evidence="9">
    <location>
        <begin position="509"/>
        <end position="518"/>
    </location>
</feature>
<evidence type="ECO:0000256" key="3">
    <source>
        <dbReference type="ARBA" id="ARBA00022763"/>
    </source>
</evidence>
<feature type="region of interest" description="Disordered" evidence="9">
    <location>
        <begin position="1140"/>
        <end position="1265"/>
    </location>
</feature>
<comment type="caution">
    <text evidence="12">The sequence shown here is derived from an EMBL/GenBank/DDBJ whole genome shotgun (WGS) entry which is preliminary data.</text>
</comment>
<dbReference type="GO" id="GO:0003682">
    <property type="term" value="F:chromatin binding"/>
    <property type="evidence" value="ECO:0007669"/>
    <property type="project" value="TreeGrafter"/>
</dbReference>
<feature type="compositionally biased region" description="Polar residues" evidence="9">
    <location>
        <begin position="1140"/>
        <end position="1163"/>
    </location>
</feature>
<evidence type="ECO:0000256" key="8">
    <source>
        <dbReference type="ARBA" id="ARBA00029670"/>
    </source>
</evidence>
<dbReference type="InterPro" id="IPR001005">
    <property type="entry name" value="SANT/Myb"/>
</dbReference>